<dbReference type="EMBL" id="JACVVK020000673">
    <property type="protein sequence ID" value="KAK7457305.1"/>
    <property type="molecule type" value="Genomic_DNA"/>
</dbReference>
<protein>
    <submittedName>
        <fullName evidence="1">Uncharacterized protein</fullName>
    </submittedName>
</protein>
<comment type="caution">
    <text evidence="1">The sequence shown here is derived from an EMBL/GenBank/DDBJ whole genome shotgun (WGS) entry which is preliminary data.</text>
</comment>
<proteinExistence type="predicted"/>
<evidence type="ECO:0000313" key="2">
    <source>
        <dbReference type="Proteomes" id="UP001519460"/>
    </source>
</evidence>
<feature type="non-terminal residue" evidence="1">
    <location>
        <position position="62"/>
    </location>
</feature>
<keyword evidence="2" id="KW-1185">Reference proteome</keyword>
<feature type="non-terminal residue" evidence="1">
    <location>
        <position position="1"/>
    </location>
</feature>
<dbReference type="AlphaFoldDB" id="A0ABD0J3H1"/>
<reference evidence="1 2" key="1">
    <citation type="journal article" date="2023" name="Sci. Data">
        <title>Genome assembly of the Korean intertidal mud-creeper Batillaria attramentaria.</title>
        <authorList>
            <person name="Patra A.K."/>
            <person name="Ho P.T."/>
            <person name="Jun S."/>
            <person name="Lee S.J."/>
            <person name="Kim Y."/>
            <person name="Won Y.J."/>
        </authorList>
    </citation>
    <scope>NUCLEOTIDE SEQUENCE [LARGE SCALE GENOMIC DNA]</scope>
    <source>
        <strain evidence="1">Wonlab-2016</strain>
    </source>
</reference>
<accession>A0ABD0J3H1</accession>
<dbReference type="Proteomes" id="UP001519460">
    <property type="component" value="Unassembled WGS sequence"/>
</dbReference>
<organism evidence="1 2">
    <name type="scientific">Batillaria attramentaria</name>
    <dbReference type="NCBI Taxonomy" id="370345"/>
    <lineage>
        <taxon>Eukaryota</taxon>
        <taxon>Metazoa</taxon>
        <taxon>Spiralia</taxon>
        <taxon>Lophotrochozoa</taxon>
        <taxon>Mollusca</taxon>
        <taxon>Gastropoda</taxon>
        <taxon>Caenogastropoda</taxon>
        <taxon>Sorbeoconcha</taxon>
        <taxon>Cerithioidea</taxon>
        <taxon>Batillariidae</taxon>
        <taxon>Batillaria</taxon>
    </lineage>
</organism>
<sequence>QITKAKLKSLRDGYTRNRSLVESSLKSGASRDDVFKVRWKWFGALDFLRPYIKLNTRGVSNL</sequence>
<evidence type="ECO:0000313" key="1">
    <source>
        <dbReference type="EMBL" id="KAK7457305.1"/>
    </source>
</evidence>
<name>A0ABD0J3H1_9CAEN</name>
<gene>
    <name evidence="1" type="ORF">BaRGS_00039247</name>
</gene>